<dbReference type="GO" id="GO:0008310">
    <property type="term" value="F:single-stranded DNA 3'-5' DNA exonuclease activity"/>
    <property type="evidence" value="ECO:0007669"/>
    <property type="project" value="TreeGrafter"/>
</dbReference>
<name>A0A8H5D653_9AGAR</name>
<comment type="subcellular location">
    <subcellularLocation>
        <location evidence="1">Nucleus</location>
    </subcellularLocation>
</comment>
<proteinExistence type="inferred from homology"/>
<comment type="catalytic activity">
    <reaction evidence="1">
        <text>DNA(n) + a 2'-deoxyribonucleoside 5'-triphosphate = DNA(n+1) + diphosphate</text>
        <dbReference type="Rhea" id="RHEA:22508"/>
        <dbReference type="Rhea" id="RHEA-COMP:17339"/>
        <dbReference type="Rhea" id="RHEA-COMP:17340"/>
        <dbReference type="ChEBI" id="CHEBI:33019"/>
        <dbReference type="ChEBI" id="CHEBI:61560"/>
        <dbReference type="ChEBI" id="CHEBI:173112"/>
        <dbReference type="EC" id="2.7.7.7"/>
    </reaction>
</comment>
<dbReference type="Gene3D" id="3.30.420.10">
    <property type="entry name" value="Ribonuclease H-like superfamily/Ribonuclease H"/>
    <property type="match status" value="1"/>
</dbReference>
<sequence>MGFARVQEGAKREGWLINMRPTLVKDPEWPSGKATVNFYFIQDDRNVQKIGTKRDAVDAYAEVTNATAGGASMDIEFKGELGEQSLKTSARERDPRECIIDVREHDVPYHLRVAMDNEIRVGLWYAMTFNEGQPNCSYIVKRAKRADPVVMTFDIETTKAPLKFHDQAIDQVMIILYMIDGQGCLITNREIVSEEDIDISNIHPRTAMKDHL</sequence>
<comment type="cofactor">
    <cofactor evidence="1">
        <name>[4Fe-4S] cluster</name>
        <dbReference type="ChEBI" id="CHEBI:49883"/>
    </cofactor>
</comment>
<dbReference type="GO" id="GO:0045004">
    <property type="term" value="P:DNA replication proofreading"/>
    <property type="evidence" value="ECO:0007669"/>
    <property type="project" value="TreeGrafter"/>
</dbReference>
<dbReference type="InterPro" id="IPR012337">
    <property type="entry name" value="RNaseH-like_sf"/>
</dbReference>
<comment type="similarity">
    <text evidence="1">Belongs to the DNA polymerase type-B family.</text>
</comment>
<feature type="domain" description="DNA-directed DNA polymerase family B exonuclease" evidence="2">
    <location>
        <begin position="101"/>
        <end position="197"/>
    </location>
</feature>
<dbReference type="GO" id="GO:0006297">
    <property type="term" value="P:nucleotide-excision repair, DNA gap filling"/>
    <property type="evidence" value="ECO:0007669"/>
    <property type="project" value="TreeGrafter"/>
</dbReference>
<dbReference type="GO" id="GO:0051539">
    <property type="term" value="F:4 iron, 4 sulfur cluster binding"/>
    <property type="evidence" value="ECO:0007669"/>
    <property type="project" value="UniProtKB-KW"/>
</dbReference>
<dbReference type="EC" id="2.7.7.7" evidence="1"/>
<dbReference type="GO" id="GO:0000278">
    <property type="term" value="P:mitotic cell cycle"/>
    <property type="evidence" value="ECO:0007669"/>
    <property type="project" value="TreeGrafter"/>
</dbReference>
<reference evidence="3 4" key="1">
    <citation type="journal article" date="2020" name="ISME J.">
        <title>Uncovering the hidden diversity of litter-decomposition mechanisms in mushroom-forming fungi.</title>
        <authorList>
            <person name="Floudas D."/>
            <person name="Bentzer J."/>
            <person name="Ahren D."/>
            <person name="Johansson T."/>
            <person name="Persson P."/>
            <person name="Tunlid A."/>
        </authorList>
    </citation>
    <scope>NUCLEOTIDE SEQUENCE [LARGE SCALE GENOMIC DNA]</scope>
    <source>
        <strain evidence="3 4">CBS 146.42</strain>
    </source>
</reference>
<evidence type="ECO:0000256" key="1">
    <source>
        <dbReference type="RuleBase" id="RU365029"/>
    </source>
</evidence>
<dbReference type="PANTHER" id="PTHR10670:SF0">
    <property type="entry name" value="DNA POLYMERASE EPSILON CATALYTIC SUBUNIT A"/>
    <property type="match status" value="1"/>
</dbReference>
<dbReference type="InterPro" id="IPR006133">
    <property type="entry name" value="DNA-dir_DNA_pol_B_exonuc"/>
</dbReference>
<keyword evidence="1" id="KW-0539">Nucleus</keyword>
<keyword evidence="1" id="KW-0411">Iron-sulfur</keyword>
<accession>A0A8H5D653</accession>
<dbReference type="InterPro" id="IPR036397">
    <property type="entry name" value="RNaseH_sf"/>
</dbReference>
<keyword evidence="1" id="KW-0863">Zinc-finger</keyword>
<organism evidence="3 4">
    <name type="scientific">Leucocoprinus leucothites</name>
    <dbReference type="NCBI Taxonomy" id="201217"/>
    <lineage>
        <taxon>Eukaryota</taxon>
        <taxon>Fungi</taxon>
        <taxon>Dikarya</taxon>
        <taxon>Basidiomycota</taxon>
        <taxon>Agaricomycotina</taxon>
        <taxon>Agaricomycetes</taxon>
        <taxon>Agaricomycetidae</taxon>
        <taxon>Agaricales</taxon>
        <taxon>Agaricineae</taxon>
        <taxon>Agaricaceae</taxon>
        <taxon>Leucocoprinus</taxon>
    </lineage>
</organism>
<evidence type="ECO:0000313" key="3">
    <source>
        <dbReference type="EMBL" id="KAF5353859.1"/>
    </source>
</evidence>
<keyword evidence="1" id="KW-0235">DNA replication</keyword>
<dbReference type="Proteomes" id="UP000559027">
    <property type="component" value="Unassembled WGS sequence"/>
</dbReference>
<evidence type="ECO:0000313" key="4">
    <source>
        <dbReference type="Proteomes" id="UP000559027"/>
    </source>
</evidence>
<dbReference type="PANTHER" id="PTHR10670">
    <property type="entry name" value="DNA POLYMERASE EPSILON CATALYTIC SUBUNIT A"/>
    <property type="match status" value="1"/>
</dbReference>
<dbReference type="Pfam" id="PF03104">
    <property type="entry name" value="DNA_pol_B_exo1"/>
    <property type="match status" value="1"/>
</dbReference>
<gene>
    <name evidence="3" type="ORF">D9756_007243</name>
</gene>
<dbReference type="Gene3D" id="3.30.342.10">
    <property type="entry name" value="DNA Polymerase, chain B, domain 1"/>
    <property type="match status" value="1"/>
</dbReference>
<keyword evidence="1" id="KW-0408">Iron</keyword>
<dbReference type="GO" id="GO:0006287">
    <property type="term" value="P:base-excision repair, gap-filling"/>
    <property type="evidence" value="ECO:0007669"/>
    <property type="project" value="TreeGrafter"/>
</dbReference>
<keyword evidence="1" id="KW-0239">DNA-directed DNA polymerase</keyword>
<dbReference type="SUPFAM" id="SSF53098">
    <property type="entry name" value="Ribonuclease H-like"/>
    <property type="match status" value="1"/>
</dbReference>
<keyword evidence="1" id="KW-0004">4Fe-4S</keyword>
<keyword evidence="1" id="KW-0479">Metal-binding</keyword>
<keyword evidence="1" id="KW-0548">Nucleotidyltransferase</keyword>
<evidence type="ECO:0000259" key="2">
    <source>
        <dbReference type="Pfam" id="PF03104"/>
    </source>
</evidence>
<dbReference type="EMBL" id="JAACJO010000009">
    <property type="protein sequence ID" value="KAF5353859.1"/>
    <property type="molecule type" value="Genomic_DNA"/>
</dbReference>
<dbReference type="GO" id="GO:0003677">
    <property type="term" value="F:DNA binding"/>
    <property type="evidence" value="ECO:0007669"/>
    <property type="project" value="UniProtKB-KW"/>
</dbReference>
<dbReference type="GO" id="GO:0003887">
    <property type="term" value="F:DNA-directed DNA polymerase activity"/>
    <property type="evidence" value="ECO:0007669"/>
    <property type="project" value="UniProtKB-KW"/>
</dbReference>
<keyword evidence="1" id="KW-0862">Zinc</keyword>
<keyword evidence="1" id="KW-0808">Transferase</keyword>
<dbReference type="GO" id="GO:0006272">
    <property type="term" value="P:leading strand elongation"/>
    <property type="evidence" value="ECO:0007669"/>
    <property type="project" value="TreeGrafter"/>
</dbReference>
<dbReference type="GO" id="GO:0008270">
    <property type="term" value="F:zinc ion binding"/>
    <property type="evidence" value="ECO:0007669"/>
    <property type="project" value="UniProtKB-KW"/>
</dbReference>
<dbReference type="OrthoDB" id="10060449at2759"/>
<dbReference type="AlphaFoldDB" id="A0A8H5D653"/>
<protein>
    <recommendedName>
        <fullName evidence="1">DNA polymerase epsilon catalytic subunit</fullName>
        <ecNumber evidence="1">2.7.7.7</ecNumber>
    </recommendedName>
</protein>
<dbReference type="GO" id="GO:0008622">
    <property type="term" value="C:epsilon DNA polymerase complex"/>
    <property type="evidence" value="ECO:0007669"/>
    <property type="project" value="InterPro"/>
</dbReference>
<dbReference type="InterPro" id="IPR029703">
    <property type="entry name" value="POL2"/>
</dbReference>
<keyword evidence="1" id="KW-0238">DNA-binding</keyword>
<comment type="caution">
    <text evidence="3">The sequence shown here is derived from an EMBL/GenBank/DDBJ whole genome shotgun (WGS) entry which is preliminary data.</text>
</comment>
<keyword evidence="4" id="KW-1185">Reference proteome</keyword>
<comment type="function">
    <text evidence="1">DNA polymerase II participates in chromosomal DNA replication.</text>
</comment>